<dbReference type="SUPFAM" id="SSF52172">
    <property type="entry name" value="CheY-like"/>
    <property type="match status" value="1"/>
</dbReference>
<dbReference type="InterPro" id="IPR001789">
    <property type="entry name" value="Sig_transdc_resp-reg_receiver"/>
</dbReference>
<dbReference type="Pfam" id="PF00990">
    <property type="entry name" value="GGDEF"/>
    <property type="match status" value="1"/>
</dbReference>
<keyword evidence="7" id="KW-1185">Reference proteome</keyword>
<protein>
    <recommendedName>
        <fullName evidence="1">diguanylate cyclase</fullName>
        <ecNumber evidence="1">2.7.7.65</ecNumber>
    </recommendedName>
</protein>
<dbReference type="InterPro" id="IPR011006">
    <property type="entry name" value="CheY-like_superfamily"/>
</dbReference>
<dbReference type="FunFam" id="3.30.70.270:FF:000001">
    <property type="entry name" value="Diguanylate cyclase domain protein"/>
    <property type="match status" value="1"/>
</dbReference>
<evidence type="ECO:0000313" key="6">
    <source>
        <dbReference type="EMBL" id="RFO96476.1"/>
    </source>
</evidence>
<dbReference type="PROSITE" id="PS50887">
    <property type="entry name" value="GGDEF"/>
    <property type="match status" value="1"/>
</dbReference>
<dbReference type="InterPro" id="IPR000160">
    <property type="entry name" value="GGDEF_dom"/>
</dbReference>
<evidence type="ECO:0000313" key="7">
    <source>
        <dbReference type="Proteomes" id="UP000260665"/>
    </source>
</evidence>
<name>A0A3E1RAS9_9BURK</name>
<dbReference type="OrthoDB" id="9813903at2"/>
<evidence type="ECO:0000259" key="5">
    <source>
        <dbReference type="PROSITE" id="PS50887"/>
    </source>
</evidence>
<organism evidence="6 7">
    <name type="scientific">Rhodoferax lacus</name>
    <dbReference type="NCBI Taxonomy" id="2184758"/>
    <lineage>
        <taxon>Bacteria</taxon>
        <taxon>Pseudomonadati</taxon>
        <taxon>Pseudomonadota</taxon>
        <taxon>Betaproteobacteria</taxon>
        <taxon>Burkholderiales</taxon>
        <taxon>Comamonadaceae</taxon>
        <taxon>Rhodoferax</taxon>
    </lineage>
</organism>
<dbReference type="Pfam" id="PF00072">
    <property type="entry name" value="Response_reg"/>
    <property type="match status" value="1"/>
</dbReference>
<dbReference type="Gene3D" id="3.30.70.270">
    <property type="match status" value="1"/>
</dbReference>
<dbReference type="Proteomes" id="UP000260665">
    <property type="component" value="Unassembled WGS sequence"/>
</dbReference>
<reference evidence="6 7" key="1">
    <citation type="submission" date="2018-05" db="EMBL/GenBank/DDBJ databases">
        <title>Rhodoferax soyangensis sp.nov., isolated from an oligotrophic freshwater lake.</title>
        <authorList>
            <person name="Park M."/>
        </authorList>
    </citation>
    <scope>NUCLEOTIDE SEQUENCE [LARGE SCALE GENOMIC DNA]</scope>
    <source>
        <strain evidence="6 7">IMCC26218</strain>
    </source>
</reference>
<feature type="modified residue" description="4-aspartylphosphate" evidence="3">
    <location>
        <position position="51"/>
    </location>
</feature>
<dbReference type="PANTHER" id="PTHR45138">
    <property type="entry name" value="REGULATORY COMPONENTS OF SENSORY TRANSDUCTION SYSTEM"/>
    <property type="match status" value="1"/>
</dbReference>
<feature type="domain" description="GGDEF" evidence="5">
    <location>
        <begin position="171"/>
        <end position="311"/>
    </location>
</feature>
<dbReference type="InterPro" id="IPR050469">
    <property type="entry name" value="Diguanylate_Cyclase"/>
</dbReference>
<dbReference type="NCBIfam" id="TIGR00254">
    <property type="entry name" value="GGDEF"/>
    <property type="match status" value="1"/>
</dbReference>
<dbReference type="GO" id="GO:0005886">
    <property type="term" value="C:plasma membrane"/>
    <property type="evidence" value="ECO:0007669"/>
    <property type="project" value="TreeGrafter"/>
</dbReference>
<feature type="domain" description="Response regulatory" evidence="4">
    <location>
        <begin position="2"/>
        <end position="121"/>
    </location>
</feature>
<dbReference type="PROSITE" id="PS50110">
    <property type="entry name" value="RESPONSE_REGULATORY"/>
    <property type="match status" value="1"/>
</dbReference>
<comment type="catalytic activity">
    <reaction evidence="2">
        <text>2 GTP = 3',3'-c-di-GMP + 2 diphosphate</text>
        <dbReference type="Rhea" id="RHEA:24898"/>
        <dbReference type="ChEBI" id="CHEBI:33019"/>
        <dbReference type="ChEBI" id="CHEBI:37565"/>
        <dbReference type="ChEBI" id="CHEBI:58805"/>
        <dbReference type="EC" id="2.7.7.65"/>
    </reaction>
</comment>
<proteinExistence type="predicted"/>
<dbReference type="EC" id="2.7.7.65" evidence="1"/>
<keyword evidence="3" id="KW-0597">Phosphoprotein</keyword>
<sequence>MKILLVDDARSVVQVMTSRLNSYGYEVVHAENGQKAVEVFPAVCPDLILMDIEMPVMNGFVATNQIRAIEATQEWAWTPIIFLTSSDTVQNLITAIEAGGDDFMSKFVPEPVLQAKMQAMSRIAGLRQRLAVANAKLQNIADHDGLTGLLNRRSMDRKVDHAWSTALHGGDSFGLLMLDIDNFKKYNDHYGHQAGDDCLKMVAKAVEYVAHSTNTQGLTANAFAARYGGEEFAVTIPGASYAAYEHVSHAIVQAVHDLSIPHEKNSEWGVTTISVGGTWLEAANGEIKQVFRLADEKLYMAKERGRNRAEV</sequence>
<dbReference type="GO" id="GO:0052621">
    <property type="term" value="F:diguanylate cyclase activity"/>
    <property type="evidence" value="ECO:0007669"/>
    <property type="project" value="UniProtKB-EC"/>
</dbReference>
<dbReference type="Gene3D" id="3.40.50.2300">
    <property type="match status" value="1"/>
</dbReference>
<dbReference type="InterPro" id="IPR043128">
    <property type="entry name" value="Rev_trsase/Diguanyl_cyclase"/>
</dbReference>
<dbReference type="InterPro" id="IPR029787">
    <property type="entry name" value="Nucleotide_cyclase"/>
</dbReference>
<dbReference type="RefSeq" id="WP_117177701.1">
    <property type="nucleotide sequence ID" value="NZ_QFZK01000007.1"/>
</dbReference>
<dbReference type="SMART" id="SM00448">
    <property type="entry name" value="REC"/>
    <property type="match status" value="1"/>
</dbReference>
<dbReference type="AlphaFoldDB" id="A0A3E1RAS9"/>
<dbReference type="CDD" id="cd01949">
    <property type="entry name" value="GGDEF"/>
    <property type="match status" value="1"/>
</dbReference>
<dbReference type="GO" id="GO:0043709">
    <property type="term" value="P:cell adhesion involved in single-species biofilm formation"/>
    <property type="evidence" value="ECO:0007669"/>
    <property type="project" value="TreeGrafter"/>
</dbReference>
<dbReference type="PANTHER" id="PTHR45138:SF9">
    <property type="entry name" value="DIGUANYLATE CYCLASE DGCM-RELATED"/>
    <property type="match status" value="1"/>
</dbReference>
<evidence type="ECO:0000256" key="3">
    <source>
        <dbReference type="PROSITE-ProRule" id="PRU00169"/>
    </source>
</evidence>
<evidence type="ECO:0000259" key="4">
    <source>
        <dbReference type="PROSITE" id="PS50110"/>
    </source>
</evidence>
<dbReference type="GO" id="GO:1902201">
    <property type="term" value="P:negative regulation of bacterial-type flagellum-dependent cell motility"/>
    <property type="evidence" value="ECO:0007669"/>
    <property type="project" value="TreeGrafter"/>
</dbReference>
<gene>
    <name evidence="6" type="ORF">DIC66_12590</name>
</gene>
<dbReference type="GO" id="GO:0000160">
    <property type="term" value="P:phosphorelay signal transduction system"/>
    <property type="evidence" value="ECO:0007669"/>
    <property type="project" value="InterPro"/>
</dbReference>
<evidence type="ECO:0000256" key="2">
    <source>
        <dbReference type="ARBA" id="ARBA00034247"/>
    </source>
</evidence>
<accession>A0A3E1RAS9</accession>
<dbReference type="SUPFAM" id="SSF55073">
    <property type="entry name" value="Nucleotide cyclase"/>
    <property type="match status" value="1"/>
</dbReference>
<dbReference type="EMBL" id="QFZK01000007">
    <property type="protein sequence ID" value="RFO96476.1"/>
    <property type="molecule type" value="Genomic_DNA"/>
</dbReference>
<dbReference type="SMART" id="SM00267">
    <property type="entry name" value="GGDEF"/>
    <property type="match status" value="1"/>
</dbReference>
<evidence type="ECO:0000256" key="1">
    <source>
        <dbReference type="ARBA" id="ARBA00012528"/>
    </source>
</evidence>
<comment type="caution">
    <text evidence="6">The sequence shown here is derived from an EMBL/GenBank/DDBJ whole genome shotgun (WGS) entry which is preliminary data.</text>
</comment>